<feature type="domain" description="DSBA-like thioredoxin" evidence="1">
    <location>
        <begin position="7"/>
        <end position="178"/>
    </location>
</feature>
<dbReference type="KEGG" id="pphe:PP2015_3664"/>
<dbReference type="OrthoDB" id="9807890at2"/>
<dbReference type="PANTHER" id="PTHR13887">
    <property type="entry name" value="GLUTATHIONE S-TRANSFERASE KAPPA"/>
    <property type="match status" value="1"/>
</dbReference>
<dbReference type="PATRIC" id="fig|161398.10.peg.3743"/>
<evidence type="ECO:0000313" key="3">
    <source>
        <dbReference type="Proteomes" id="UP000061457"/>
    </source>
</evidence>
<dbReference type="SUPFAM" id="SSF52833">
    <property type="entry name" value="Thioredoxin-like"/>
    <property type="match status" value="1"/>
</dbReference>
<organism evidence="2 3">
    <name type="scientific">Pseudoalteromonas phenolica</name>
    <dbReference type="NCBI Taxonomy" id="161398"/>
    <lineage>
        <taxon>Bacteria</taxon>
        <taxon>Pseudomonadati</taxon>
        <taxon>Pseudomonadota</taxon>
        <taxon>Gammaproteobacteria</taxon>
        <taxon>Alteromonadales</taxon>
        <taxon>Pseudoalteromonadaceae</taxon>
        <taxon>Pseudoalteromonas</taxon>
    </lineage>
</organism>
<accession>A0A0S2K7E3</accession>
<dbReference type="PANTHER" id="PTHR13887:SF54">
    <property type="entry name" value="DSBA FAMILY PROTEIN"/>
    <property type="match status" value="1"/>
</dbReference>
<name>A0A0S2K7E3_9GAMM</name>
<keyword evidence="3" id="KW-1185">Reference proteome</keyword>
<dbReference type="InterPro" id="IPR001853">
    <property type="entry name" value="DSBA-like_thioredoxin_dom"/>
</dbReference>
<sequence length="206" mass="23243">MRFIYVVDPMCAWCYGFAPELAAFLKQHPEIKVDWIMGGLAPDNDQPMDESLRTAIASYWQQIEQRTQVSFNHDYWQLNTPYRSTYPACRAVIAAETLSPNSAELMVKAIQSAYYQKAQNPSLQQTLVECALSLGLDGAEFEKVLLSAETESQLQQHLGLVQQLRVSGFPALFYVNDNNEAFALALGFCEVGDLEERFDKCKNNIA</sequence>
<reference evidence="2 3" key="1">
    <citation type="submission" date="2015-11" db="EMBL/GenBank/DDBJ databases">
        <authorList>
            <person name="Zhang Y."/>
            <person name="Guo Z."/>
        </authorList>
    </citation>
    <scope>NUCLEOTIDE SEQUENCE [LARGE SCALE GENOMIC DNA]</scope>
    <source>
        <strain evidence="2 3">KCTC 12086</strain>
    </source>
</reference>
<dbReference type="RefSeq" id="WP_058032020.1">
    <property type="nucleotide sequence ID" value="NZ_CP013188.1"/>
</dbReference>
<dbReference type="AlphaFoldDB" id="A0A0S2K7E3"/>
<dbReference type="EMBL" id="CP013188">
    <property type="protein sequence ID" value="ALO44137.1"/>
    <property type="molecule type" value="Genomic_DNA"/>
</dbReference>
<proteinExistence type="predicted"/>
<dbReference type="Proteomes" id="UP000061457">
    <property type="component" value="Chromosome II"/>
</dbReference>
<gene>
    <name evidence="2" type="ORF">PP2015_3664</name>
</gene>
<dbReference type="InterPro" id="IPR036249">
    <property type="entry name" value="Thioredoxin-like_sf"/>
</dbReference>
<dbReference type="CDD" id="cd03025">
    <property type="entry name" value="DsbA_FrnE_like"/>
    <property type="match status" value="1"/>
</dbReference>
<evidence type="ECO:0000259" key="1">
    <source>
        <dbReference type="Pfam" id="PF01323"/>
    </source>
</evidence>
<evidence type="ECO:0000313" key="2">
    <source>
        <dbReference type="EMBL" id="ALO44137.1"/>
    </source>
</evidence>
<protein>
    <recommendedName>
        <fullName evidence="1">DSBA-like thioredoxin domain-containing protein</fullName>
    </recommendedName>
</protein>
<dbReference type="Pfam" id="PF01323">
    <property type="entry name" value="DSBA"/>
    <property type="match status" value="1"/>
</dbReference>
<dbReference type="Gene3D" id="3.40.30.10">
    <property type="entry name" value="Glutaredoxin"/>
    <property type="match status" value="1"/>
</dbReference>
<dbReference type="Gene3D" id="1.10.472.60">
    <property type="entry name" value="putative protein disulfide isomerase domain"/>
    <property type="match status" value="1"/>
</dbReference>